<sequence>MAEKKEENVEITLLGEEENKNILEKILKSKAKIKFKDFRILAGDVEVIFPSFHAQKALLEKSAGKEKAILEQLMKGGGAMTIEDFEVRGEELEVTVPSFVQQIITAGLGGGMGMRGAYSVGAIEKMLEFKFDVSKITEKYPMQISEVTLGATRTEGGSRESVVQIGGETTMPFYFFEGAQKNKSVISNDVFDMPAGVPKVVRDRFKIDNKTDKEIMADAGEWAKFRVEKSHAKVVTIHLISTDPNVKDASVQDAMKTIAHILQSVKVPVVVGGSGNPVKDPLIFKEAAEMFAGERLLFSTISGDMEFEDVSKACVRYGHNVGTLVSMNPDDMRRLNSSILKAGLPRNQLIMDPFTAGVGYGIEYSISSLERCRLAGLLGEKSLAVPIISATSNVWAAREAWKKNEEWGPREQRGPLYESATGLVALLCGANIFYSLDVLAIEVLNRIIDYTHELSEKSEEGKDKEKRKNNYLSWINA</sequence>
<dbReference type="SUPFAM" id="SSF51717">
    <property type="entry name" value="Dihydropteroate synthetase-like"/>
    <property type="match status" value="1"/>
</dbReference>
<dbReference type="Pfam" id="PF03599">
    <property type="entry name" value="CdhD"/>
    <property type="match status" value="1"/>
</dbReference>
<dbReference type="Gene3D" id="3.20.20.20">
    <property type="entry name" value="Dihydropteroate synthase-like"/>
    <property type="match status" value="1"/>
</dbReference>
<dbReference type="InterPro" id="IPR051069">
    <property type="entry name" value="ACDS_complex_subunit"/>
</dbReference>
<organism evidence="2 3">
    <name type="scientific">Candidatus Altarchaeum hamiconexum</name>
    <dbReference type="NCBI Taxonomy" id="1803513"/>
    <lineage>
        <taxon>Archaea</taxon>
        <taxon>Candidatus Altarchaeota</taxon>
        <taxon>Candidatus Altiarchaeia</taxon>
        <taxon>Candidatus Altarchaeales</taxon>
        <taxon>Candidatus Altarchaeaceae</taxon>
        <taxon>Candidatus Altarchaeum</taxon>
    </lineage>
</organism>
<evidence type="ECO:0000259" key="1">
    <source>
        <dbReference type="Pfam" id="PF03599"/>
    </source>
</evidence>
<name>A0A8J7YR49_9ARCH</name>
<dbReference type="InterPro" id="IPR016041">
    <property type="entry name" value="Ac-CoA_synth_d_su_TIM-brl"/>
</dbReference>
<protein>
    <submittedName>
        <fullName evidence="2">CO dehydrogenase/acetyl-CoA synthase subunit delta</fullName>
    </submittedName>
</protein>
<dbReference type="GO" id="GO:0006730">
    <property type="term" value="P:one-carbon metabolic process"/>
    <property type="evidence" value="ECO:0007669"/>
    <property type="project" value="InterPro"/>
</dbReference>
<dbReference type="Proteomes" id="UP000768163">
    <property type="component" value="Unassembled WGS sequence"/>
</dbReference>
<evidence type="ECO:0000313" key="3">
    <source>
        <dbReference type="Proteomes" id="UP000768163"/>
    </source>
</evidence>
<dbReference type="PANTHER" id="PTHR36214">
    <property type="match status" value="1"/>
</dbReference>
<dbReference type="AlphaFoldDB" id="A0A8J7YR49"/>
<dbReference type="EMBL" id="JAACVF010000022">
    <property type="protein sequence ID" value="NCN64624.1"/>
    <property type="molecule type" value="Genomic_DNA"/>
</dbReference>
<feature type="domain" description="CO dehydrogenase/acetyl-CoA synthase delta subunit TIM barrel" evidence="1">
    <location>
        <begin position="146"/>
        <end position="402"/>
    </location>
</feature>
<dbReference type="InterPro" id="IPR004486">
    <property type="entry name" value="CO_DH/Ac-CoA_synth_dsu"/>
</dbReference>
<comment type="caution">
    <text evidence="2">The sequence shown here is derived from an EMBL/GenBank/DDBJ whole genome shotgun (WGS) entry which is preliminary data.</text>
</comment>
<gene>
    <name evidence="2" type="primary">cdhD</name>
    <name evidence="2" type="ORF">GW910_00895</name>
</gene>
<evidence type="ECO:0000313" key="2">
    <source>
        <dbReference type="EMBL" id="NCN64624.1"/>
    </source>
</evidence>
<dbReference type="PANTHER" id="PTHR36214:SF5">
    <property type="entry name" value="ACETYL-COA DECARBONYLASE_SYNTHASE COMPLEX SUBUNIT DELTA"/>
    <property type="match status" value="1"/>
</dbReference>
<dbReference type="NCBIfam" id="TIGR00381">
    <property type="entry name" value="cdhD"/>
    <property type="match status" value="1"/>
</dbReference>
<dbReference type="InterPro" id="IPR011005">
    <property type="entry name" value="Dihydropteroate_synth-like_sf"/>
</dbReference>
<accession>A0A8J7YR49</accession>
<reference evidence="2" key="1">
    <citation type="submission" date="2019-11" db="EMBL/GenBank/DDBJ databases">
        <title>Lipid analysis of CO2-rich subsurface aquifers suggests an autotrophy-based deep biosphere with lysolipids enriched in CPR bacteria.</title>
        <authorList>
            <person name="Probst A.J."/>
            <person name="Elling F.J."/>
            <person name="Castelle C.J."/>
            <person name="Zhu Q."/>
            <person name="Elvert M."/>
            <person name="Birarda G."/>
            <person name="Holman H.-Y."/>
            <person name="Lane K.R."/>
            <person name="Ladd B."/>
            <person name="Ryan M.C."/>
            <person name="Woyke T."/>
            <person name="Hinrichs K.-U."/>
            <person name="Banfield J.F."/>
        </authorList>
    </citation>
    <scope>NUCLEOTIDE SEQUENCE</scope>
    <source>
        <strain evidence="2">CG_2015-01_33_1645</strain>
    </source>
</reference>
<proteinExistence type="predicted"/>